<dbReference type="EMBL" id="VENO01000003">
    <property type="protein sequence ID" value="TNV68406.1"/>
    <property type="molecule type" value="Genomic_DNA"/>
</dbReference>
<feature type="transmembrane region" description="Helical" evidence="7">
    <location>
        <begin position="144"/>
        <end position="165"/>
    </location>
</feature>
<comment type="subcellular location">
    <subcellularLocation>
        <location evidence="1">Cell membrane</location>
        <topology evidence="1">Multi-pass membrane protein</topology>
    </subcellularLocation>
</comment>
<evidence type="ECO:0000313" key="9">
    <source>
        <dbReference type="Proteomes" id="UP000313395"/>
    </source>
</evidence>
<keyword evidence="3" id="KW-1003">Cell membrane</keyword>
<name>A0A5C5E5I1_9LACT</name>
<feature type="transmembrane region" description="Helical" evidence="7">
    <location>
        <begin position="422"/>
        <end position="439"/>
    </location>
</feature>
<evidence type="ECO:0000256" key="6">
    <source>
        <dbReference type="ARBA" id="ARBA00023136"/>
    </source>
</evidence>
<feature type="transmembrane region" description="Helical" evidence="7">
    <location>
        <begin position="359"/>
        <end position="377"/>
    </location>
</feature>
<evidence type="ECO:0000313" key="8">
    <source>
        <dbReference type="EMBL" id="TNV68406.1"/>
    </source>
</evidence>
<keyword evidence="6 7" id="KW-0472">Membrane</keyword>
<dbReference type="CDD" id="cd13127">
    <property type="entry name" value="MATE_tuaB_like"/>
    <property type="match status" value="1"/>
</dbReference>
<proteinExistence type="inferred from homology"/>
<feature type="transmembrane region" description="Helical" evidence="7">
    <location>
        <begin position="383"/>
        <end position="402"/>
    </location>
</feature>
<dbReference type="PANTHER" id="PTHR30250:SF10">
    <property type="entry name" value="LIPOPOLYSACCHARIDE BIOSYNTHESIS PROTEIN WZXC"/>
    <property type="match status" value="1"/>
</dbReference>
<dbReference type="AlphaFoldDB" id="A0A5C5E5I1"/>
<evidence type="ECO:0000256" key="7">
    <source>
        <dbReference type="SAM" id="Phobius"/>
    </source>
</evidence>
<organism evidence="8 9">
    <name type="scientific">Trichococcus shcherbakoviae subsp. psychrophilus</name>
    <dbReference type="NCBI Taxonomy" id="2585775"/>
    <lineage>
        <taxon>Bacteria</taxon>
        <taxon>Bacillati</taxon>
        <taxon>Bacillota</taxon>
        <taxon>Bacilli</taxon>
        <taxon>Lactobacillales</taxon>
        <taxon>Carnobacteriaceae</taxon>
        <taxon>Trichococcus</taxon>
    </lineage>
</organism>
<comment type="similarity">
    <text evidence="2">Belongs to the polysaccharide synthase family.</text>
</comment>
<accession>A0A5C5E5I1</accession>
<comment type="caution">
    <text evidence="8">The sequence shown here is derived from an EMBL/GenBank/DDBJ whole genome shotgun (WGS) entry which is preliminary data.</text>
</comment>
<reference evidence="8 9" key="1">
    <citation type="submission" date="2019-06" db="EMBL/GenBank/DDBJ databases">
        <title>Description Trichococcus psychrophilus sp. nov., isolated from a cold spring, by genomic and phenotypic analyses.</title>
        <authorList>
            <person name="Zakharyuk A."/>
        </authorList>
    </citation>
    <scope>NUCLEOTIDE SEQUENCE [LARGE SCALE GENOMIC DNA]</scope>
    <source>
        <strain evidence="8 9">SKBG</strain>
    </source>
</reference>
<gene>
    <name evidence="8" type="ORF">FHK04_09325</name>
</gene>
<evidence type="ECO:0000256" key="1">
    <source>
        <dbReference type="ARBA" id="ARBA00004651"/>
    </source>
</evidence>
<keyword evidence="5 7" id="KW-1133">Transmembrane helix</keyword>
<keyword evidence="4 7" id="KW-0812">Transmembrane</keyword>
<feature type="transmembrane region" description="Helical" evidence="7">
    <location>
        <begin position="81"/>
        <end position="100"/>
    </location>
</feature>
<dbReference type="Pfam" id="PF13440">
    <property type="entry name" value="Polysacc_synt_3"/>
    <property type="match status" value="1"/>
</dbReference>
<dbReference type="PANTHER" id="PTHR30250">
    <property type="entry name" value="PST FAMILY PREDICTED COLANIC ACID TRANSPORTER"/>
    <property type="match status" value="1"/>
</dbReference>
<evidence type="ECO:0000256" key="4">
    <source>
        <dbReference type="ARBA" id="ARBA00022692"/>
    </source>
</evidence>
<dbReference type="Proteomes" id="UP000313395">
    <property type="component" value="Unassembled WGS sequence"/>
</dbReference>
<feature type="transmembrane region" description="Helical" evidence="7">
    <location>
        <begin position="445"/>
        <end position="465"/>
    </location>
</feature>
<feature type="transmembrane region" description="Helical" evidence="7">
    <location>
        <begin position="296"/>
        <end position="317"/>
    </location>
</feature>
<dbReference type="GO" id="GO:0005886">
    <property type="term" value="C:plasma membrane"/>
    <property type="evidence" value="ECO:0007669"/>
    <property type="project" value="UniProtKB-SubCell"/>
</dbReference>
<evidence type="ECO:0000256" key="2">
    <source>
        <dbReference type="ARBA" id="ARBA00007430"/>
    </source>
</evidence>
<dbReference type="InterPro" id="IPR050833">
    <property type="entry name" value="Poly_Biosynth_Transport"/>
</dbReference>
<feature type="transmembrane region" description="Helical" evidence="7">
    <location>
        <begin position="112"/>
        <end position="132"/>
    </location>
</feature>
<feature type="transmembrane region" description="Helical" evidence="7">
    <location>
        <begin position="21"/>
        <end position="39"/>
    </location>
</feature>
<evidence type="ECO:0000256" key="3">
    <source>
        <dbReference type="ARBA" id="ARBA00022475"/>
    </source>
</evidence>
<sequence length="496" mass="55200">MVFLGEMSIKKAAAINAASRYSAVIMNIIFTAILSRILLPDDYGIVAAVMVFTTFFERLSDLGFGAAVIQQKELSKTDIDSIFTFTIFLGFILGVLFMLLGYPIARIYKSDVYVMICIILSMSVFFNTINMVPKAVLMKEKKFALIGIRVIVVDIAGFGLAILLALFGFKYYALIWQSIASAFMKFMWNKQTSKVKITVKINFAAIRGVSAFSLFQFASNLMNYFEQNLDNLLIGIVMGSSPLAFYDMAYRITKYPVNFTGGIIAPVLHPILSEYQHAKEIIYVKYMKIQELISKVAAFCIPFCFSAGYEIIALLYGDQWLQAVKPFQYLSTAIYPILFVSTSKAIFQSLGDTKTLFKAGCINAIFTGALIILGVRTGSIETIALLVAVANWGNMFTTITMLMTKGFHKSPIGFLAHFSKDLLAIVIMVAILELVTPYVPITNVLLSFGFKLVLTMALYGAYLWITKGYEPFVSLLSGFLKKKGKAPTVEKIRKDD</sequence>
<protein>
    <submittedName>
        <fullName evidence="8">Lipopolysaccharide biosynthesis protein</fullName>
    </submittedName>
</protein>
<evidence type="ECO:0000256" key="5">
    <source>
        <dbReference type="ARBA" id="ARBA00022989"/>
    </source>
</evidence>
<keyword evidence="9" id="KW-1185">Reference proteome</keyword>